<keyword evidence="2" id="KW-1185">Reference proteome</keyword>
<proteinExistence type="predicted"/>
<evidence type="ECO:0000313" key="1">
    <source>
        <dbReference type="EMBL" id="PAV14408.1"/>
    </source>
</evidence>
<evidence type="ECO:0000313" key="2">
    <source>
        <dbReference type="Proteomes" id="UP000218164"/>
    </source>
</evidence>
<reference evidence="1 2" key="1">
    <citation type="journal article" date="2017" name="BMC Genomics">
        <title>Genomic analysis of methanogenic archaea reveals a shift towards energy conservation.</title>
        <authorList>
            <person name="Gilmore S.P."/>
            <person name="Henske J.K."/>
            <person name="Sexton J.A."/>
            <person name="Solomon K.V."/>
            <person name="Seppala S."/>
            <person name="Yoo J.I."/>
            <person name="Huyett L.M."/>
            <person name="Pressman A."/>
            <person name="Cogan J.Z."/>
            <person name="Kivenson V."/>
            <person name="Peng X."/>
            <person name="Tan Y."/>
            <person name="Valentine D.L."/>
            <person name="O'Malley M.A."/>
        </authorList>
    </citation>
    <scope>NUCLEOTIDE SEQUENCE [LARGE SCALE GENOMIC DNA]</scope>
    <source>
        <strain evidence="1 2">MC-15</strain>
    </source>
</reference>
<organism evidence="1 2">
    <name type="scientific">Methanosarcina spelaei</name>
    <dbReference type="NCBI Taxonomy" id="1036679"/>
    <lineage>
        <taxon>Archaea</taxon>
        <taxon>Methanobacteriati</taxon>
        <taxon>Methanobacteriota</taxon>
        <taxon>Stenosarchaea group</taxon>
        <taxon>Methanomicrobia</taxon>
        <taxon>Methanosarcinales</taxon>
        <taxon>Methanosarcinaceae</taxon>
        <taxon>Methanosarcina</taxon>
    </lineage>
</organism>
<sequence length="534" mass="62649">MQTDLLSEEIDKYPVLVFSKQVNDALITEDKKDRIIDAKKISKVIDSLLSFGKIKKLEEIRLKSNCLNWIYSILNNYPTIDTRDVKEILNDFSDDMNTRMRTEEKYAICIITSNRVLLAHSVFGEETITPNWEVIDRMLDKDNVLRFVCFEREGTEVRVKYYEENASVFFANWLGLSEKEAFEYLGGVNKFCGEINGTSFALEFSDEDFESKFIKSKVFKIEDNQLILPSPINNIPLSIIRVGKKPYKSFEDFLQDFYAKRYNLSHYKEEYNKIKSHSILPLITKIIDDEYDLASLDQQYSLSKHNPHFQIIFCNKDIEIRPSFLLKIRSKLTNSEVIRIYHPGVEFSPKPVKIKNMEIYNKLNQKVSNIILNFYHSLEIKDSFDSILLYTAIKMLSMENTNKDICNFLDMLANSTLISDSFYSKFVNSENDVFELKGREFITGKDQRILQNLTDDISKKIRYSKIKLYLLGVDEKSKEFEPIPISKFSDDRMYNLEKKLKENHKDLDLKFIKVPSKDNKRCIIILIVSERKDE</sequence>
<accession>A0A2A2HYH0</accession>
<dbReference type="RefSeq" id="WP_095642825.1">
    <property type="nucleotide sequence ID" value="NZ_LMVP01000008.1"/>
</dbReference>
<name>A0A2A2HYH0_9EURY</name>
<dbReference type="AlphaFoldDB" id="A0A2A2HYH0"/>
<gene>
    <name evidence="1" type="ORF">ASJ81_13865</name>
</gene>
<dbReference type="OrthoDB" id="359391at2157"/>
<comment type="caution">
    <text evidence="1">The sequence shown here is derived from an EMBL/GenBank/DDBJ whole genome shotgun (WGS) entry which is preliminary data.</text>
</comment>
<dbReference type="Proteomes" id="UP000218164">
    <property type="component" value="Unassembled WGS sequence"/>
</dbReference>
<dbReference type="EMBL" id="LMVP01000008">
    <property type="protein sequence ID" value="PAV14408.1"/>
    <property type="molecule type" value="Genomic_DNA"/>
</dbReference>
<protein>
    <submittedName>
        <fullName evidence="1">Uncharacterized protein</fullName>
    </submittedName>
</protein>